<dbReference type="EMBL" id="JSZA02000090">
    <property type="protein sequence ID" value="TGO02680.1"/>
    <property type="molecule type" value="Genomic_DNA"/>
</dbReference>
<evidence type="ECO:0000313" key="1">
    <source>
        <dbReference type="EMBL" id="TGO02680.1"/>
    </source>
</evidence>
<protein>
    <submittedName>
        <fullName evidence="1">Uncharacterized protein</fullName>
    </submittedName>
</protein>
<proteinExistence type="predicted"/>
<dbReference type="AlphaFoldDB" id="A0A4E0QRZ5"/>
<keyword evidence="2" id="KW-1185">Reference proteome</keyword>
<gene>
    <name evidence="1" type="ORF">PN36_20740</name>
</gene>
<dbReference type="Proteomes" id="UP000030428">
    <property type="component" value="Unassembled WGS sequence"/>
</dbReference>
<reference evidence="1 2" key="1">
    <citation type="journal article" date="2016" name="Front. Microbiol.">
        <title>Single-Cell (Meta-)Genomics of a Dimorphic Candidatus Thiomargarita nelsonii Reveals Genomic Plasticity.</title>
        <authorList>
            <person name="Flood B.E."/>
            <person name="Fliss P."/>
            <person name="Jones D.S."/>
            <person name="Dick G.J."/>
            <person name="Jain S."/>
            <person name="Kaster A.K."/>
            <person name="Winkel M."/>
            <person name="Mussmann M."/>
            <person name="Bailey J."/>
        </authorList>
    </citation>
    <scope>NUCLEOTIDE SEQUENCE [LARGE SCALE GENOMIC DNA]</scope>
    <source>
        <strain evidence="1">Hydrate Ridge</strain>
    </source>
</reference>
<organism evidence="1 2">
    <name type="scientific">Candidatus Thiomargarita nelsonii</name>
    <dbReference type="NCBI Taxonomy" id="1003181"/>
    <lineage>
        <taxon>Bacteria</taxon>
        <taxon>Pseudomonadati</taxon>
        <taxon>Pseudomonadota</taxon>
        <taxon>Gammaproteobacteria</taxon>
        <taxon>Thiotrichales</taxon>
        <taxon>Thiotrichaceae</taxon>
        <taxon>Thiomargarita</taxon>
    </lineage>
</organism>
<accession>A0A4E0QRZ5</accession>
<sequence>MLNIDGIIRKKNAMTEEWWNQLDDDWKKVFKKAINIESEPSNDELVKIVNLQKLSGLTR</sequence>
<evidence type="ECO:0000313" key="2">
    <source>
        <dbReference type="Proteomes" id="UP000030428"/>
    </source>
</evidence>
<name>A0A4E0QRZ5_9GAMM</name>
<comment type="caution">
    <text evidence="1">The sequence shown here is derived from an EMBL/GenBank/DDBJ whole genome shotgun (WGS) entry which is preliminary data.</text>
</comment>